<dbReference type="InterPro" id="IPR002933">
    <property type="entry name" value="Peptidase_M20"/>
</dbReference>
<dbReference type="Gene3D" id="3.40.630.10">
    <property type="entry name" value="Zn peptidases"/>
    <property type="match status" value="1"/>
</dbReference>
<feature type="signal peptide" evidence="3">
    <location>
        <begin position="1"/>
        <end position="31"/>
    </location>
</feature>
<dbReference type="Pfam" id="PF07687">
    <property type="entry name" value="M20_dimer"/>
    <property type="match status" value="1"/>
</dbReference>
<accession>A0A5B1CM56</accession>
<comment type="caution">
    <text evidence="5">The sequence shown here is derived from an EMBL/GenBank/DDBJ whole genome shotgun (WGS) entry which is preliminary data.</text>
</comment>
<dbReference type="RefSeq" id="WP_068265166.1">
    <property type="nucleotide sequence ID" value="NZ_LWSK01000078.1"/>
</dbReference>
<dbReference type="NCBIfam" id="TIGR01891">
    <property type="entry name" value="amidohydrolases"/>
    <property type="match status" value="1"/>
</dbReference>
<feature type="chain" id="PRO_5022849254" evidence="3">
    <location>
        <begin position="32"/>
        <end position="440"/>
    </location>
</feature>
<dbReference type="GO" id="GO:0019877">
    <property type="term" value="P:diaminopimelate biosynthetic process"/>
    <property type="evidence" value="ECO:0007669"/>
    <property type="project" value="UniProtKB-ARBA"/>
</dbReference>
<evidence type="ECO:0000313" key="5">
    <source>
        <dbReference type="EMBL" id="KAA1260869.1"/>
    </source>
</evidence>
<dbReference type="GO" id="GO:0046872">
    <property type="term" value="F:metal ion binding"/>
    <property type="evidence" value="ECO:0007669"/>
    <property type="project" value="UniProtKB-KW"/>
</dbReference>
<dbReference type="OrthoDB" id="9776731at2"/>
<protein>
    <submittedName>
        <fullName evidence="5">Putative hydrolase YxeP</fullName>
        <ecNumber evidence="5">3.-.-.-</ecNumber>
    </submittedName>
</protein>
<feature type="binding site" evidence="2">
    <location>
        <position position="140"/>
    </location>
    <ligand>
        <name>Mn(2+)</name>
        <dbReference type="ChEBI" id="CHEBI:29035"/>
        <label>2</label>
    </ligand>
</feature>
<organism evidence="5 6">
    <name type="scientific">Rubripirellula obstinata</name>
    <dbReference type="NCBI Taxonomy" id="406547"/>
    <lineage>
        <taxon>Bacteria</taxon>
        <taxon>Pseudomonadati</taxon>
        <taxon>Planctomycetota</taxon>
        <taxon>Planctomycetia</taxon>
        <taxon>Pirellulales</taxon>
        <taxon>Pirellulaceae</taxon>
        <taxon>Rubripirellula</taxon>
    </lineage>
</organism>
<feature type="binding site" evidence="2">
    <location>
        <position position="412"/>
    </location>
    <ligand>
        <name>Mn(2+)</name>
        <dbReference type="ChEBI" id="CHEBI:29035"/>
        <label>2</label>
    </ligand>
</feature>
<feature type="binding site" evidence="2">
    <location>
        <position position="176"/>
    </location>
    <ligand>
        <name>Mn(2+)</name>
        <dbReference type="ChEBI" id="CHEBI:29035"/>
        <label>2</label>
    </ligand>
</feature>
<sequence precursor="true">MKNSRLADLLLLTAGFIFLCTLLVNLNPAMAADPDEWFDSHLDKHMELYRWLHSNPELSLCEEKTAAKIAQVWQELGFEITTNVGGHGVVAILDNGEGPTVMLRTDLDALPITEATPLPFASTVVAPNEDGTETGVMHACGHDIHMTNLTAVAGYLSDNRDKWKGTLMLIAQPAEEKGKGAKAMLDDGLFERFKKPDYALAMHVRSDRPTGNVVIRSGFSQANVDSVDITMIGRGGHGSAPETAIDPIVQAADLVMSLQMIVSREMDPQEPAVITVGSIHGGTKHNIIGDQCKLQLTVRSYGDESRQKLLAAIGRRAKGVAKTYGAPSPTLEFSEGTPSLKNDEKLAARMRILFSDLIGADHVEDGTPSMGGEDFSRYGIAGVPILMYSVGSVNANRLARFEKMEIPPPSLHSAAYYPDAPETLRISVKTMSAAAIDLLQ</sequence>
<feature type="binding site" evidence="2">
    <location>
        <position position="142"/>
    </location>
    <ligand>
        <name>Mn(2+)</name>
        <dbReference type="ChEBI" id="CHEBI:29035"/>
        <label>2</label>
    </ligand>
</feature>
<dbReference type="EC" id="3.-.-.-" evidence="5"/>
<keyword evidence="1 5" id="KW-0378">Hydrolase</keyword>
<keyword evidence="2" id="KW-0464">Manganese</keyword>
<feature type="domain" description="Peptidase M20 dimerisation" evidence="4">
    <location>
        <begin position="223"/>
        <end position="321"/>
    </location>
</feature>
<proteinExistence type="predicted"/>
<evidence type="ECO:0000259" key="4">
    <source>
        <dbReference type="Pfam" id="PF07687"/>
    </source>
</evidence>
<dbReference type="InterPro" id="IPR011650">
    <property type="entry name" value="Peptidase_M20_dimer"/>
</dbReference>
<dbReference type="InterPro" id="IPR036264">
    <property type="entry name" value="Bact_exopeptidase_dim_dom"/>
</dbReference>
<dbReference type="Proteomes" id="UP000322699">
    <property type="component" value="Unassembled WGS sequence"/>
</dbReference>
<evidence type="ECO:0000313" key="6">
    <source>
        <dbReference type="Proteomes" id="UP000322699"/>
    </source>
</evidence>
<name>A0A5B1CM56_9BACT</name>
<dbReference type="SUPFAM" id="SSF53187">
    <property type="entry name" value="Zn-dependent exopeptidases"/>
    <property type="match status" value="1"/>
</dbReference>
<evidence type="ECO:0000256" key="2">
    <source>
        <dbReference type="PIRSR" id="PIRSR005962-1"/>
    </source>
</evidence>
<comment type="cofactor">
    <cofactor evidence="2">
        <name>Mn(2+)</name>
        <dbReference type="ChEBI" id="CHEBI:29035"/>
    </cofactor>
    <text evidence="2">The Mn(2+) ion enhances activity.</text>
</comment>
<dbReference type="PIRSF" id="PIRSF005962">
    <property type="entry name" value="Pept_M20D_amidohydro"/>
    <property type="match status" value="1"/>
</dbReference>
<keyword evidence="6" id="KW-1185">Reference proteome</keyword>
<keyword evidence="3" id="KW-0732">Signal</keyword>
<dbReference type="AlphaFoldDB" id="A0A5B1CM56"/>
<dbReference type="Pfam" id="PF01546">
    <property type="entry name" value="Peptidase_M20"/>
    <property type="match status" value="1"/>
</dbReference>
<gene>
    <name evidence="5" type="primary">yxeP_1</name>
    <name evidence="5" type="ORF">LF1_34110</name>
</gene>
<dbReference type="InterPro" id="IPR017439">
    <property type="entry name" value="Amidohydrolase"/>
</dbReference>
<dbReference type="SUPFAM" id="SSF55031">
    <property type="entry name" value="Bacterial exopeptidase dimerisation domain"/>
    <property type="match status" value="1"/>
</dbReference>
<dbReference type="PANTHER" id="PTHR11014">
    <property type="entry name" value="PEPTIDASE M20 FAMILY MEMBER"/>
    <property type="match status" value="1"/>
</dbReference>
<dbReference type="EMBL" id="VRLW01000001">
    <property type="protein sequence ID" value="KAA1260869.1"/>
    <property type="molecule type" value="Genomic_DNA"/>
</dbReference>
<dbReference type="PANTHER" id="PTHR11014:SF63">
    <property type="entry name" value="METALLOPEPTIDASE, PUTATIVE (AFU_ORTHOLOGUE AFUA_6G09600)-RELATED"/>
    <property type="match status" value="1"/>
</dbReference>
<dbReference type="GO" id="GO:0050118">
    <property type="term" value="F:N-acetyldiaminopimelate deacetylase activity"/>
    <property type="evidence" value="ECO:0007669"/>
    <property type="project" value="UniProtKB-ARBA"/>
</dbReference>
<dbReference type="Gene3D" id="3.30.70.360">
    <property type="match status" value="1"/>
</dbReference>
<reference evidence="5 6" key="1">
    <citation type="submission" date="2019-08" db="EMBL/GenBank/DDBJ databases">
        <title>Deep-cultivation of Planctomycetes and their phenomic and genomic characterization uncovers novel biology.</title>
        <authorList>
            <person name="Wiegand S."/>
            <person name="Jogler M."/>
            <person name="Boedeker C."/>
            <person name="Pinto D."/>
            <person name="Vollmers J."/>
            <person name="Rivas-Marin E."/>
            <person name="Kohn T."/>
            <person name="Peeters S.H."/>
            <person name="Heuer A."/>
            <person name="Rast P."/>
            <person name="Oberbeckmann S."/>
            <person name="Bunk B."/>
            <person name="Jeske O."/>
            <person name="Meyerdierks A."/>
            <person name="Storesund J.E."/>
            <person name="Kallscheuer N."/>
            <person name="Luecker S."/>
            <person name="Lage O.M."/>
            <person name="Pohl T."/>
            <person name="Merkel B.J."/>
            <person name="Hornburger P."/>
            <person name="Mueller R.-W."/>
            <person name="Bruemmer F."/>
            <person name="Labrenz M."/>
            <person name="Spormann A.M."/>
            <person name="Op Den Camp H."/>
            <person name="Overmann J."/>
            <person name="Amann R."/>
            <person name="Jetten M.S.M."/>
            <person name="Mascher T."/>
            <person name="Medema M.H."/>
            <person name="Devos D.P."/>
            <person name="Kaster A.-K."/>
            <person name="Ovreas L."/>
            <person name="Rohde M."/>
            <person name="Galperin M.Y."/>
            <person name="Jogler C."/>
        </authorList>
    </citation>
    <scope>NUCLEOTIDE SEQUENCE [LARGE SCALE GENOMIC DNA]</scope>
    <source>
        <strain evidence="5 6">LF1</strain>
    </source>
</reference>
<feature type="binding site" evidence="2">
    <location>
        <position position="203"/>
    </location>
    <ligand>
        <name>Mn(2+)</name>
        <dbReference type="ChEBI" id="CHEBI:29035"/>
        <label>2</label>
    </ligand>
</feature>
<evidence type="ECO:0000256" key="3">
    <source>
        <dbReference type="SAM" id="SignalP"/>
    </source>
</evidence>
<dbReference type="FunFam" id="3.30.70.360:FF:000001">
    <property type="entry name" value="N-acetyldiaminopimelate deacetylase"/>
    <property type="match status" value="1"/>
</dbReference>
<evidence type="ECO:0000256" key="1">
    <source>
        <dbReference type="ARBA" id="ARBA00022801"/>
    </source>
</evidence>
<keyword evidence="2" id="KW-0479">Metal-binding</keyword>